<gene>
    <name evidence="2" type="ORF">PCOR1329_LOCUS83070</name>
</gene>
<feature type="transmembrane region" description="Helical" evidence="1">
    <location>
        <begin position="42"/>
        <end position="64"/>
    </location>
</feature>
<proteinExistence type="predicted"/>
<comment type="caution">
    <text evidence="2">The sequence shown here is derived from an EMBL/GenBank/DDBJ whole genome shotgun (WGS) entry which is preliminary data.</text>
</comment>
<keyword evidence="3" id="KW-1185">Reference proteome</keyword>
<keyword evidence="1" id="KW-0812">Transmembrane</keyword>
<feature type="transmembrane region" description="Helical" evidence="1">
    <location>
        <begin position="12"/>
        <end position="30"/>
    </location>
</feature>
<dbReference type="EMBL" id="CAUYUJ010022001">
    <property type="protein sequence ID" value="CAK0908386.1"/>
    <property type="molecule type" value="Genomic_DNA"/>
</dbReference>
<protein>
    <submittedName>
        <fullName evidence="2">Uncharacterized protein</fullName>
    </submittedName>
</protein>
<keyword evidence="1" id="KW-1133">Transmembrane helix</keyword>
<keyword evidence="1" id="KW-0472">Membrane</keyword>
<evidence type="ECO:0000313" key="3">
    <source>
        <dbReference type="Proteomes" id="UP001189429"/>
    </source>
</evidence>
<dbReference type="Proteomes" id="UP001189429">
    <property type="component" value="Unassembled WGS sequence"/>
</dbReference>
<evidence type="ECO:0000313" key="2">
    <source>
        <dbReference type="EMBL" id="CAK0908386.1"/>
    </source>
</evidence>
<sequence>MRARQPGMIGRDIAIGAASIIISTASFWLFEKPLLQLSAKAPAGRVIASGMVSMGCVAMLVLAATRGCTLPSSTYQIPGVRSSEASSDKLGPESTDYVPLRLMFIGDSQADRLGRLMKESARTSEFLCSCHCFFPYQSGASFGA</sequence>
<organism evidence="2 3">
    <name type="scientific">Prorocentrum cordatum</name>
    <dbReference type="NCBI Taxonomy" id="2364126"/>
    <lineage>
        <taxon>Eukaryota</taxon>
        <taxon>Sar</taxon>
        <taxon>Alveolata</taxon>
        <taxon>Dinophyceae</taxon>
        <taxon>Prorocentrales</taxon>
        <taxon>Prorocentraceae</taxon>
        <taxon>Prorocentrum</taxon>
    </lineage>
</organism>
<reference evidence="2" key="1">
    <citation type="submission" date="2023-10" db="EMBL/GenBank/DDBJ databases">
        <authorList>
            <person name="Chen Y."/>
            <person name="Shah S."/>
            <person name="Dougan E. K."/>
            <person name="Thang M."/>
            <person name="Chan C."/>
        </authorList>
    </citation>
    <scope>NUCLEOTIDE SEQUENCE [LARGE SCALE GENOMIC DNA]</scope>
</reference>
<name>A0ABN9YB54_9DINO</name>
<accession>A0ABN9YB54</accession>
<evidence type="ECO:0000256" key="1">
    <source>
        <dbReference type="SAM" id="Phobius"/>
    </source>
</evidence>